<dbReference type="Proteomes" id="UP000485621">
    <property type="component" value="Unassembled WGS sequence"/>
</dbReference>
<proteinExistence type="predicted"/>
<dbReference type="GO" id="GO:0006793">
    <property type="term" value="P:phosphorus metabolic process"/>
    <property type="evidence" value="ECO:0007669"/>
    <property type="project" value="UniProtKB-ARBA"/>
</dbReference>
<name>A0A1V5ZKU6_9BACT</name>
<feature type="domain" description="PLD phosphodiesterase" evidence="1">
    <location>
        <begin position="1"/>
        <end position="20"/>
    </location>
</feature>
<dbReference type="InterPro" id="IPR025202">
    <property type="entry name" value="PLD-like_dom"/>
</dbReference>
<evidence type="ECO:0000259" key="1">
    <source>
        <dbReference type="PROSITE" id="PS50035"/>
    </source>
</evidence>
<dbReference type="AlphaFoldDB" id="A0A1V5ZKU6"/>
<dbReference type="GO" id="GO:0003824">
    <property type="term" value="F:catalytic activity"/>
    <property type="evidence" value="ECO:0007669"/>
    <property type="project" value="InterPro"/>
</dbReference>
<dbReference type="EMBL" id="MWDB01000036">
    <property type="protein sequence ID" value="OQB40662.1"/>
    <property type="molecule type" value="Genomic_DNA"/>
</dbReference>
<organism evidence="2">
    <name type="scientific">candidate division CPR1 bacterium ADurb.Bin160</name>
    <dbReference type="NCBI Taxonomy" id="1852826"/>
    <lineage>
        <taxon>Bacteria</taxon>
        <taxon>candidate division CPR1</taxon>
    </lineage>
</organism>
<accession>A0A1V5ZKU6</accession>
<reference evidence="2" key="1">
    <citation type="submission" date="2017-02" db="EMBL/GenBank/DDBJ databases">
        <title>Delving into the versatile metabolic prowess of the omnipresent phylum Bacteroidetes.</title>
        <authorList>
            <person name="Nobu M.K."/>
            <person name="Mei R."/>
            <person name="Narihiro T."/>
            <person name="Kuroda K."/>
            <person name="Liu W.-T."/>
        </authorList>
    </citation>
    <scope>NUCLEOTIDE SEQUENCE</scope>
    <source>
        <strain evidence="2">ADurb.Bin160</strain>
    </source>
</reference>
<dbReference type="InterPro" id="IPR001736">
    <property type="entry name" value="PLipase_D/transphosphatidylase"/>
</dbReference>
<evidence type="ECO:0000313" key="2">
    <source>
        <dbReference type="EMBL" id="OQB40662.1"/>
    </source>
</evidence>
<protein>
    <submittedName>
        <fullName evidence="2">Cardiolipin synthase</fullName>
    </submittedName>
</protein>
<comment type="caution">
    <text evidence="2">The sequence shown here is derived from an EMBL/GenBank/DDBJ whole genome shotgun (WGS) entry which is preliminary data.</text>
</comment>
<gene>
    <name evidence="2" type="primary">cls</name>
    <name evidence="2" type="ORF">BWY04_01265</name>
</gene>
<sequence>MILVDEKILLLGSMNLSDNSLDNNREIGILIIDQELIKKYKELFEIDREKSKY</sequence>
<dbReference type="PROSITE" id="PS50035">
    <property type="entry name" value="PLD"/>
    <property type="match status" value="1"/>
</dbReference>
<dbReference type="Pfam" id="PF13091">
    <property type="entry name" value="PLDc_2"/>
    <property type="match status" value="1"/>
</dbReference>
<dbReference type="Gene3D" id="3.30.870.10">
    <property type="entry name" value="Endonuclease Chain A"/>
    <property type="match status" value="1"/>
</dbReference>
<dbReference type="SUPFAM" id="SSF56024">
    <property type="entry name" value="Phospholipase D/nuclease"/>
    <property type="match status" value="1"/>
</dbReference>